<evidence type="ECO:0000256" key="1">
    <source>
        <dbReference type="ARBA" id="ARBA00009075"/>
    </source>
</evidence>
<comment type="similarity">
    <text evidence="1">Belongs to the outer membrane porin (Opr) (TC 1.B.25) family.</text>
</comment>
<dbReference type="EMBL" id="CP048654">
    <property type="protein sequence ID" value="QOW43509.1"/>
    <property type="molecule type" value="Genomic_DNA"/>
</dbReference>
<dbReference type="GO" id="GO:0015288">
    <property type="term" value="F:porin activity"/>
    <property type="evidence" value="ECO:0007669"/>
    <property type="project" value="TreeGrafter"/>
</dbReference>
<reference evidence="5 6" key="1">
    <citation type="submission" date="2020-02" db="EMBL/GenBank/DDBJ databases">
        <title>Tigecycline-resistant Acinetobacter species from pigs and migratory birds.</title>
        <authorList>
            <person name="Chen C."/>
            <person name="Sun J."/>
            <person name="Liao X.-P."/>
            <person name="Liu Y.-H."/>
        </authorList>
    </citation>
    <scope>NUCLEOTIDE SEQUENCE [LARGE SCALE GENOMIC DNA]</scope>
    <source>
        <strain evidence="5 6">C15_T</strain>
    </source>
</reference>
<evidence type="ECO:0000313" key="5">
    <source>
        <dbReference type="EMBL" id="QOW43509.1"/>
    </source>
</evidence>
<keyword evidence="2" id="KW-0813">Transport</keyword>
<feature type="signal peptide" evidence="4">
    <location>
        <begin position="1"/>
        <end position="21"/>
    </location>
</feature>
<dbReference type="PANTHER" id="PTHR34596:SF2">
    <property type="entry name" value="CHITOPORIN"/>
    <property type="match status" value="1"/>
</dbReference>
<organism evidence="5 6">
    <name type="scientific">Acinetobacter indicus</name>
    <dbReference type="NCBI Taxonomy" id="756892"/>
    <lineage>
        <taxon>Bacteria</taxon>
        <taxon>Pseudomonadati</taxon>
        <taxon>Pseudomonadota</taxon>
        <taxon>Gammaproteobacteria</taxon>
        <taxon>Moraxellales</taxon>
        <taxon>Moraxellaceae</taxon>
        <taxon>Acinetobacter</taxon>
    </lineage>
</organism>
<sequence>MRFSAIFLGILSPVVLAPAFANSFTDDSQITLTARNFYFDRDYKQGDPMPAARDWAQGFIFKANSGYTPGTIGLGLDILALAGFNLLGNSADDYAASGLLPAGPDRKRADQYGEIRWTAKAKVQDSTLHVGTLTPMFPVLFSSPARLFQQNYRGTHLQFNEIENLKIHALYTDRVNQRDSTNYEKIRVGNPNGRFNTAAESSGLHMLGAEYKVNDQIATQIFHADLHDVYQQSFLGLKTKHDIGIGNFLSDLRLFVSEDSGDALAGDIENQHFSGIFGLNRNNHTFSLGYMQSFGDTALPTLAGAEPAVFLDSMSADFTNINEKVYHVRYDYDFKDTTLNGLKFMTRYSKGVDIEIRNLPGEEFEQDALDFDLSYRIPTGKLEGLNLRARYSHYRNDMPAPGMAFRSDNETRVNIDYTWKFK</sequence>
<dbReference type="InterPro" id="IPR005318">
    <property type="entry name" value="OM_porin_bac"/>
</dbReference>
<dbReference type="GO" id="GO:0016020">
    <property type="term" value="C:membrane"/>
    <property type="evidence" value="ECO:0007669"/>
    <property type="project" value="InterPro"/>
</dbReference>
<dbReference type="Proteomes" id="UP000593812">
    <property type="component" value="Chromosome"/>
</dbReference>
<accession>A0A7S6VRB5</accession>
<dbReference type="InterPro" id="IPR023614">
    <property type="entry name" value="Porin_dom_sf"/>
</dbReference>
<evidence type="ECO:0000256" key="2">
    <source>
        <dbReference type="ARBA" id="ARBA00022448"/>
    </source>
</evidence>
<dbReference type="PANTHER" id="PTHR34596">
    <property type="entry name" value="CHITOPORIN"/>
    <property type="match status" value="1"/>
</dbReference>
<evidence type="ECO:0000256" key="3">
    <source>
        <dbReference type="ARBA" id="ARBA00022729"/>
    </source>
</evidence>
<evidence type="ECO:0000313" key="6">
    <source>
        <dbReference type="Proteomes" id="UP000593812"/>
    </source>
</evidence>
<name>A0A7S6VRB5_9GAMM</name>
<dbReference type="AlphaFoldDB" id="A0A7S6VRB5"/>
<dbReference type="Pfam" id="PF03573">
    <property type="entry name" value="OprD"/>
    <property type="match status" value="1"/>
</dbReference>
<gene>
    <name evidence="5" type="ORF">G0027_12090</name>
</gene>
<protein>
    <submittedName>
        <fullName evidence="5">OprD family porin</fullName>
    </submittedName>
</protein>
<proteinExistence type="inferred from homology"/>
<dbReference type="Gene3D" id="2.40.160.10">
    <property type="entry name" value="Porin"/>
    <property type="match status" value="1"/>
</dbReference>
<evidence type="ECO:0000256" key="4">
    <source>
        <dbReference type="SAM" id="SignalP"/>
    </source>
</evidence>
<feature type="chain" id="PRO_5032871330" evidence="4">
    <location>
        <begin position="22"/>
        <end position="422"/>
    </location>
</feature>
<keyword evidence="3 4" id="KW-0732">Signal</keyword>
<dbReference type="RefSeq" id="WP_075168036.1">
    <property type="nucleotide sequence ID" value="NZ_CP044445.1"/>
</dbReference>